<accession>A0A383V7R8</accession>
<dbReference type="InterPro" id="IPR013078">
    <property type="entry name" value="His_Pase_superF_clade-1"/>
</dbReference>
<protein>
    <submittedName>
        <fullName evidence="1">Uncharacterized protein</fullName>
    </submittedName>
</protein>
<keyword evidence="2" id="KW-1185">Reference proteome</keyword>
<dbReference type="Proteomes" id="UP000256970">
    <property type="component" value="Unassembled WGS sequence"/>
</dbReference>
<proteinExistence type="predicted"/>
<reference evidence="1 2" key="1">
    <citation type="submission" date="2016-10" db="EMBL/GenBank/DDBJ databases">
        <authorList>
            <person name="Cai Z."/>
        </authorList>
    </citation>
    <scope>NUCLEOTIDE SEQUENCE [LARGE SCALE GENOMIC DNA]</scope>
</reference>
<dbReference type="SUPFAM" id="SSF53254">
    <property type="entry name" value="Phosphoglycerate mutase-like"/>
    <property type="match status" value="1"/>
</dbReference>
<evidence type="ECO:0000313" key="2">
    <source>
        <dbReference type="Proteomes" id="UP000256970"/>
    </source>
</evidence>
<dbReference type="Pfam" id="PF00300">
    <property type="entry name" value="His_Phos_1"/>
    <property type="match status" value="1"/>
</dbReference>
<dbReference type="InterPro" id="IPR029033">
    <property type="entry name" value="His_PPase_superfam"/>
</dbReference>
<dbReference type="Gene3D" id="3.40.50.1240">
    <property type="entry name" value="Phosphoglycerate mutase-like"/>
    <property type="match status" value="1"/>
</dbReference>
<gene>
    <name evidence="1" type="ORF">BQ4739_LOCUS2137</name>
</gene>
<dbReference type="AlphaFoldDB" id="A0A383V7R8"/>
<name>A0A383V7R8_TETOB</name>
<sequence>MLADDVQKFDTLYVSPLTRATQTADIITAGMGLRSVTLPSLREIDLYSFQVSQACRNGSSSSSSGGMGLRSVMLPSLHEIFCARSRCVSDSSSSSSSSGGMGLRSVTLPSLREIDLYSFQVSQVNSSSSSSGGTGLRSVTLPSLRKIDLYLSQVS</sequence>
<organism evidence="1 2">
    <name type="scientific">Tetradesmus obliquus</name>
    <name type="common">Green alga</name>
    <name type="synonym">Acutodesmus obliquus</name>
    <dbReference type="NCBI Taxonomy" id="3088"/>
    <lineage>
        <taxon>Eukaryota</taxon>
        <taxon>Viridiplantae</taxon>
        <taxon>Chlorophyta</taxon>
        <taxon>core chlorophytes</taxon>
        <taxon>Chlorophyceae</taxon>
        <taxon>CS clade</taxon>
        <taxon>Sphaeropleales</taxon>
        <taxon>Scenedesmaceae</taxon>
        <taxon>Tetradesmus</taxon>
    </lineage>
</organism>
<evidence type="ECO:0000313" key="1">
    <source>
        <dbReference type="EMBL" id="SZX61638.1"/>
    </source>
</evidence>
<dbReference type="EMBL" id="FNXT01000161">
    <property type="protein sequence ID" value="SZX61638.1"/>
    <property type="molecule type" value="Genomic_DNA"/>
</dbReference>